<dbReference type="AlphaFoldDB" id="U2KNX6"/>
<dbReference type="PATRIC" id="fig|1081904.3.peg.1730"/>
<name>U2KNX6_9BACT</name>
<proteinExistence type="predicted"/>
<protein>
    <submittedName>
        <fullName evidence="1">Uncharacterized protein</fullName>
    </submittedName>
</protein>
<accession>U2KNX6</accession>
<comment type="caution">
    <text evidence="1">The sequence shown here is derived from an EMBL/GenBank/DDBJ whole genome shotgun (WGS) entry which is preliminary data.</text>
</comment>
<sequence length="504" mass="55848">MIFTVACTNEEGVNNNPKENNKETTPDATFIGGIDIDTKAKSATRTSLDITYPGGFSVKYFWEKGDKIWTADGASGEAQITTKSPTAHFKLTKGYSSSTVDVYYPGQNATTYNQVTIATAQMQSAPNNSAHLGKCGDCGTATAHKQPNGTYKFNLDHKAAYLCLLPRTPNGLVSTYVQQIKVISDNNIAGTYTLTKSGLEGNGSSKTITLTTKTNTQSSKFFYGFPLNNPETSQSTNAAYVVIAPGTHALTIEYTLYDSKTNVKGIFTKKISSATYSANTVYPMTAKINPTDYPSNVYYMWDAKVGQHYWNGYENYQPKVDDDNNKNYPKDNDDPRWYNEIIGYNPSNSSLPFASRSCAACPNVNELLWYADKGDPHWDTTLWTTLGHLYEGGMWFKKKDYIIGYQADVAPDGVDYRKTVTVADQSYPSITWGRPADITNYFYLPAQGLYFGGTYSSVGAIGAYWSSTPRPKEKMTSYYLGISDSHVRVAGNDRRMGFRPWKAQ</sequence>
<dbReference type="EMBL" id="AWET01000038">
    <property type="protein sequence ID" value="ERK00207.1"/>
    <property type="molecule type" value="Genomic_DNA"/>
</dbReference>
<organism evidence="1 2">
    <name type="scientific">Hoylesella pleuritidis F0068</name>
    <dbReference type="NCBI Taxonomy" id="1081904"/>
    <lineage>
        <taxon>Bacteria</taxon>
        <taxon>Pseudomonadati</taxon>
        <taxon>Bacteroidota</taxon>
        <taxon>Bacteroidia</taxon>
        <taxon>Bacteroidales</taxon>
        <taxon>Prevotellaceae</taxon>
        <taxon>Hoylesella</taxon>
    </lineage>
</organism>
<evidence type="ECO:0000313" key="2">
    <source>
        <dbReference type="Proteomes" id="UP000016600"/>
    </source>
</evidence>
<evidence type="ECO:0000313" key="1">
    <source>
        <dbReference type="EMBL" id="ERK00207.1"/>
    </source>
</evidence>
<gene>
    <name evidence="1" type="ORF">HMPREF1218_1338</name>
</gene>
<keyword evidence="2" id="KW-1185">Reference proteome</keyword>
<dbReference type="Proteomes" id="UP000016600">
    <property type="component" value="Unassembled WGS sequence"/>
</dbReference>
<reference evidence="1 2" key="1">
    <citation type="submission" date="2013-08" db="EMBL/GenBank/DDBJ databases">
        <authorList>
            <person name="Durkin A.S."/>
            <person name="Haft D.R."/>
            <person name="McCorrison J."/>
            <person name="Torralba M."/>
            <person name="Gillis M."/>
            <person name="Haft D.H."/>
            <person name="Methe B."/>
            <person name="Sutton G."/>
            <person name="Nelson K.E."/>
        </authorList>
    </citation>
    <scope>NUCLEOTIDE SEQUENCE [LARGE SCALE GENOMIC DNA]</scope>
    <source>
        <strain evidence="1 2">F0068</strain>
    </source>
</reference>